<dbReference type="Proteomes" id="UP001156389">
    <property type="component" value="Unassembled WGS sequence"/>
</dbReference>
<evidence type="ECO:0000313" key="4">
    <source>
        <dbReference type="Proteomes" id="UP001156389"/>
    </source>
</evidence>
<feature type="compositionally biased region" description="Basic and acidic residues" evidence="2">
    <location>
        <begin position="82"/>
        <end position="91"/>
    </location>
</feature>
<protein>
    <recommendedName>
        <fullName evidence="5">Integrase</fullName>
    </recommendedName>
</protein>
<organism evidence="3 4">
    <name type="scientific">Streptomyces gossypii</name>
    <dbReference type="NCBI Taxonomy" id="2883101"/>
    <lineage>
        <taxon>Bacteria</taxon>
        <taxon>Bacillati</taxon>
        <taxon>Actinomycetota</taxon>
        <taxon>Actinomycetes</taxon>
        <taxon>Kitasatosporales</taxon>
        <taxon>Streptomycetaceae</taxon>
        <taxon>Streptomyces</taxon>
    </lineage>
</organism>
<dbReference type="Gene3D" id="1.10.150.130">
    <property type="match status" value="1"/>
</dbReference>
<dbReference type="EMBL" id="JAJAGO010000001">
    <property type="protein sequence ID" value="MCT2588506.1"/>
    <property type="molecule type" value="Genomic_DNA"/>
</dbReference>
<name>A0ABT2JLB4_9ACTN</name>
<dbReference type="SUPFAM" id="SSF56349">
    <property type="entry name" value="DNA breaking-rejoining enzymes"/>
    <property type="match status" value="1"/>
</dbReference>
<proteinExistence type="predicted"/>
<feature type="region of interest" description="Disordered" evidence="2">
    <location>
        <begin position="67"/>
        <end position="91"/>
    </location>
</feature>
<gene>
    <name evidence="3" type="ORF">LHJ74_00855</name>
</gene>
<accession>A0ABT2JLB4</accession>
<evidence type="ECO:0000256" key="1">
    <source>
        <dbReference type="ARBA" id="ARBA00023125"/>
    </source>
</evidence>
<keyword evidence="1" id="KW-0238">DNA-binding</keyword>
<keyword evidence="4" id="KW-1185">Reference proteome</keyword>
<dbReference type="InterPro" id="IPR011010">
    <property type="entry name" value="DNA_brk_join_enz"/>
</dbReference>
<evidence type="ECO:0000256" key="2">
    <source>
        <dbReference type="SAM" id="MobiDB-lite"/>
    </source>
</evidence>
<comment type="caution">
    <text evidence="3">The sequence shown here is derived from an EMBL/GenBank/DDBJ whole genome shotgun (WGS) entry which is preliminary data.</text>
</comment>
<sequence length="91" mass="10110">MSSPSMTAVAPIAWKHHLAKLEFQATADIERLYSMWRTQGAAANTIESRRIALSSAFTQAVRHKRIPANPVQEAQAPAHHVAPVDERRQPT</sequence>
<evidence type="ECO:0000313" key="3">
    <source>
        <dbReference type="EMBL" id="MCT2588506.1"/>
    </source>
</evidence>
<reference evidence="3 4" key="1">
    <citation type="submission" date="2021-10" db="EMBL/GenBank/DDBJ databases">
        <title>Streptomyces gossypii sp. nov., isolated from soil collected from cotton field.</title>
        <authorList>
            <person name="Ge X."/>
            <person name="Chen X."/>
            <person name="Liu W."/>
        </authorList>
    </citation>
    <scope>NUCLEOTIDE SEQUENCE [LARGE SCALE GENOMIC DNA]</scope>
    <source>
        <strain evidence="3 4">N2-109</strain>
    </source>
</reference>
<dbReference type="RefSeq" id="WP_260215415.1">
    <property type="nucleotide sequence ID" value="NZ_JAJAGO010000001.1"/>
</dbReference>
<evidence type="ECO:0008006" key="5">
    <source>
        <dbReference type="Google" id="ProtNLM"/>
    </source>
</evidence>
<dbReference type="InterPro" id="IPR010998">
    <property type="entry name" value="Integrase_recombinase_N"/>
</dbReference>